<evidence type="ECO:0000256" key="8">
    <source>
        <dbReference type="ARBA" id="ARBA00023004"/>
    </source>
</evidence>
<sequence>MRSLLYLPMMAGAALAGSCPYMSGEMGKRDDAGLQETTEQTEEFMGRFKLNDEQGFMTSDWGTPIDDLTSLKAGARGPTLLEDFAFRQKMQRFDHERIPERVVHARGAGVHGVFESYGNFSNITAASFLAEEGKKTPTFVRFSTVIGERGSGDAARDVRGFATRFYTDTGNLDIVGINLPIFFIQDAMQFPDMVHALKPQPDKQIPQAATAHDTAYDFFSQQPSTLNMLMLIMSGYSLPRSYRHMSGFGVHTMRMVTEKGDSKLIRWHWKSKQGTASLLWEEAQAINGKNPDYHRKDLWDAIENGAYPEYELGVQIMDEDQQLAFGFDVLDATKWIPEELVPITILGKMTLNQNPTNYFAETESIGFQPGHVVRGIDFSEDPLLQGRLFSYLDTQVNRQGINFEQLPINRPRIPIHNNNRDGRGQQYIPTNNYAYSPNSLNKGFPKQANQTVGKGFFTAPDRRLTGAFVRELSPTFNDHWSQARMVYNSLSAAEQQIVINSLRFEVAQVQSQVVKQNFIIQLNRISHDLASRVAVALQDVIVPEPDHTFYNNRSSAHISIFNTTLPTIKGLNMGILASTSSNASMAQAAQLAKAFTTQGLFVSIVAESLVSGVNATYSTADAHAFDAVVITAGSEAIFSGEKTSSLYPLGRPMEILKNAYAWGKAVGAVGKGRKALEVAGIEQREGVYFANGTAEAVESFECGLATFRFLDRFPVDE</sequence>
<dbReference type="PROSITE" id="PS51257">
    <property type="entry name" value="PROKAR_LIPOPROTEIN"/>
    <property type="match status" value="1"/>
</dbReference>
<evidence type="ECO:0000256" key="2">
    <source>
        <dbReference type="ARBA" id="ARBA00005329"/>
    </source>
</evidence>
<feature type="binding site" description="axial binding residue" evidence="11">
    <location>
        <position position="391"/>
    </location>
    <ligand>
        <name>heme</name>
        <dbReference type="ChEBI" id="CHEBI:30413"/>
    </ligand>
    <ligandPart>
        <name>Fe</name>
        <dbReference type="ChEBI" id="CHEBI:18248"/>
    </ligandPart>
</feature>
<dbReference type="InterPro" id="IPR043156">
    <property type="entry name" value="Catalase_clade2_helical"/>
</dbReference>
<feature type="signal peptide" evidence="14">
    <location>
        <begin position="1"/>
        <end position="16"/>
    </location>
</feature>
<dbReference type="Pfam" id="PF06628">
    <property type="entry name" value="Catalase-rel"/>
    <property type="match status" value="1"/>
</dbReference>
<evidence type="ECO:0000256" key="12">
    <source>
        <dbReference type="RuleBase" id="RU000498"/>
    </source>
</evidence>
<dbReference type="PANTHER" id="PTHR42821">
    <property type="entry name" value="CATALASE"/>
    <property type="match status" value="1"/>
</dbReference>
<dbReference type="Gene3D" id="1.20.1370.20">
    <property type="match status" value="1"/>
</dbReference>
<dbReference type="GeneID" id="25408685"/>
<dbReference type="Pfam" id="PF18011">
    <property type="entry name" value="Catalase_C"/>
    <property type="match status" value="1"/>
</dbReference>
<dbReference type="EC" id="1.11.1.6" evidence="3 10"/>
<dbReference type="InterPro" id="IPR024712">
    <property type="entry name" value="Catalase_clade2"/>
</dbReference>
<dbReference type="SMART" id="SM01060">
    <property type="entry name" value="Catalase"/>
    <property type="match status" value="1"/>
</dbReference>
<comment type="function">
    <text evidence="10">Occurs in almost all aerobically respiring organisms and serves to protect cells from the toxic effects of hydrogen peroxide.</text>
</comment>
<dbReference type="InterPro" id="IPR029062">
    <property type="entry name" value="Class_I_gatase-like"/>
</dbReference>
<dbReference type="PROSITE" id="PS00438">
    <property type="entry name" value="CATALASE_2"/>
    <property type="match status" value="1"/>
</dbReference>
<feature type="chain" id="PRO_5001701757" description="Catalase" evidence="14">
    <location>
        <begin position="17"/>
        <end position="717"/>
    </location>
</feature>
<dbReference type="InterPro" id="IPR020835">
    <property type="entry name" value="Catalase_sf"/>
</dbReference>
<evidence type="ECO:0000256" key="1">
    <source>
        <dbReference type="ARBA" id="ARBA00001971"/>
    </source>
</evidence>
<dbReference type="STRING" id="1043004.A0A074WW19"/>
<evidence type="ECO:0000256" key="9">
    <source>
        <dbReference type="ARBA" id="ARBA00023324"/>
    </source>
</evidence>
<dbReference type="Gene3D" id="3.40.50.880">
    <property type="match status" value="1"/>
</dbReference>
<evidence type="ECO:0000256" key="3">
    <source>
        <dbReference type="ARBA" id="ARBA00012314"/>
    </source>
</evidence>
<evidence type="ECO:0000256" key="11">
    <source>
        <dbReference type="PIRSR" id="PIRSR038927-2"/>
    </source>
</evidence>
<keyword evidence="8 10" id="KW-0408">Iron</keyword>
<keyword evidence="5 10" id="KW-0349">Heme</keyword>
<comment type="similarity">
    <text evidence="2 10 12">Belongs to the catalase family.</text>
</comment>
<organism evidence="16 17">
    <name type="scientific">Aureobasidium namibiae CBS 147.97</name>
    <dbReference type="NCBI Taxonomy" id="1043004"/>
    <lineage>
        <taxon>Eukaryota</taxon>
        <taxon>Fungi</taxon>
        <taxon>Dikarya</taxon>
        <taxon>Ascomycota</taxon>
        <taxon>Pezizomycotina</taxon>
        <taxon>Dothideomycetes</taxon>
        <taxon>Dothideomycetidae</taxon>
        <taxon>Dothideales</taxon>
        <taxon>Saccotheciaceae</taxon>
        <taxon>Aureobasidium</taxon>
    </lineage>
</organism>
<dbReference type="PANTHER" id="PTHR42821:SF3">
    <property type="entry name" value="CATALASE B"/>
    <property type="match status" value="1"/>
</dbReference>
<evidence type="ECO:0000313" key="17">
    <source>
        <dbReference type="Proteomes" id="UP000027730"/>
    </source>
</evidence>
<dbReference type="GO" id="GO:0006979">
    <property type="term" value="P:response to oxidative stress"/>
    <property type="evidence" value="ECO:0007669"/>
    <property type="project" value="InterPro"/>
</dbReference>
<dbReference type="PIRSF" id="PIRSF038927">
    <property type="entry name" value="Catalase_clade2"/>
    <property type="match status" value="1"/>
</dbReference>
<dbReference type="GO" id="GO:0042744">
    <property type="term" value="P:hydrogen peroxide catabolic process"/>
    <property type="evidence" value="ECO:0007669"/>
    <property type="project" value="UniProtKB-UniRule"/>
</dbReference>
<keyword evidence="14" id="KW-0732">Signal</keyword>
<gene>
    <name evidence="16" type="ORF">M436DRAFT_36725</name>
</gene>
<dbReference type="Pfam" id="PF00199">
    <property type="entry name" value="Catalase"/>
    <property type="match status" value="1"/>
</dbReference>
<dbReference type="PROSITE" id="PS00437">
    <property type="entry name" value="CATALASE_1"/>
    <property type="match status" value="1"/>
</dbReference>
<dbReference type="InterPro" id="IPR024708">
    <property type="entry name" value="Catalase_AS"/>
</dbReference>
<evidence type="ECO:0000256" key="10">
    <source>
        <dbReference type="PIRNR" id="PIRNR038927"/>
    </source>
</evidence>
<keyword evidence="4 10" id="KW-0575">Peroxidase</keyword>
<feature type="domain" description="Catalase core" evidence="15">
    <location>
        <begin position="58"/>
        <end position="444"/>
    </location>
</feature>
<keyword evidence="7 10" id="KW-0560">Oxidoreductase</keyword>
<keyword evidence="17" id="KW-1185">Reference proteome</keyword>
<protein>
    <recommendedName>
        <fullName evidence="3 10">Catalase</fullName>
        <ecNumber evidence="3 10">1.11.1.6</ecNumber>
    </recommendedName>
</protein>
<comment type="catalytic activity">
    <reaction evidence="10 12">
        <text>2 H2O2 = O2 + 2 H2O</text>
        <dbReference type="Rhea" id="RHEA:20309"/>
        <dbReference type="ChEBI" id="CHEBI:15377"/>
        <dbReference type="ChEBI" id="CHEBI:15379"/>
        <dbReference type="ChEBI" id="CHEBI:16240"/>
        <dbReference type="EC" id="1.11.1.6"/>
    </reaction>
</comment>
<dbReference type="GO" id="GO:0004096">
    <property type="term" value="F:catalase activity"/>
    <property type="evidence" value="ECO:0007669"/>
    <property type="project" value="UniProtKB-UniRule"/>
</dbReference>
<keyword evidence="9 10" id="KW-0376">Hydrogen peroxide</keyword>
<dbReference type="PRINTS" id="PR00067">
    <property type="entry name" value="CATALASE"/>
</dbReference>
<dbReference type="CDD" id="cd03132">
    <property type="entry name" value="GATase1_catalase"/>
    <property type="match status" value="1"/>
</dbReference>
<dbReference type="Proteomes" id="UP000027730">
    <property type="component" value="Unassembled WGS sequence"/>
</dbReference>
<comment type="function">
    <text evidence="13">Catalyzes the degradation of hydrogen peroxide (H(2)O(2)) generated by peroxisomal oxidases to water and oxygen, thereby protecting cells from the toxic effects of hydrogen peroxide.</text>
</comment>
<dbReference type="OrthoDB" id="6880011at2759"/>
<dbReference type="HOGENOM" id="CLU_010645_3_0_1"/>
<dbReference type="InterPro" id="IPR018028">
    <property type="entry name" value="Catalase"/>
</dbReference>
<evidence type="ECO:0000256" key="4">
    <source>
        <dbReference type="ARBA" id="ARBA00022559"/>
    </source>
</evidence>
<evidence type="ECO:0000256" key="14">
    <source>
        <dbReference type="SAM" id="SignalP"/>
    </source>
</evidence>
<dbReference type="InterPro" id="IPR010582">
    <property type="entry name" value="Catalase_immune_responsive"/>
</dbReference>
<dbReference type="Gene3D" id="2.40.180.10">
    <property type="entry name" value="Catalase core domain"/>
    <property type="match status" value="1"/>
</dbReference>
<evidence type="ECO:0000259" key="15">
    <source>
        <dbReference type="SMART" id="SM01060"/>
    </source>
</evidence>
<comment type="cofactor">
    <cofactor evidence="1 10 11">
        <name>heme</name>
        <dbReference type="ChEBI" id="CHEBI:30413"/>
    </cofactor>
</comment>
<evidence type="ECO:0000256" key="7">
    <source>
        <dbReference type="ARBA" id="ARBA00023002"/>
    </source>
</evidence>
<evidence type="ECO:0000256" key="6">
    <source>
        <dbReference type="ARBA" id="ARBA00022723"/>
    </source>
</evidence>
<dbReference type="InterPro" id="IPR002226">
    <property type="entry name" value="Catalase_haem_BS"/>
</dbReference>
<dbReference type="AlphaFoldDB" id="A0A074WW19"/>
<dbReference type="PROSITE" id="PS51402">
    <property type="entry name" value="CATALASE_3"/>
    <property type="match status" value="1"/>
</dbReference>
<dbReference type="FunFam" id="2.40.180.10:FF:000003">
    <property type="entry name" value="Catalase"/>
    <property type="match status" value="1"/>
</dbReference>
<reference evidence="16 17" key="1">
    <citation type="journal article" date="2014" name="BMC Genomics">
        <title>Genome sequencing of four Aureobasidium pullulans varieties: biotechnological potential, stress tolerance, and description of new species.</title>
        <authorList>
            <person name="Gostin Ar C."/>
            <person name="Ohm R.A."/>
            <person name="Kogej T."/>
            <person name="Sonjak S."/>
            <person name="Turk M."/>
            <person name="Zajc J."/>
            <person name="Zalar P."/>
            <person name="Grube M."/>
            <person name="Sun H."/>
            <person name="Han J."/>
            <person name="Sharma A."/>
            <person name="Chiniquy J."/>
            <person name="Ngan C.Y."/>
            <person name="Lipzen A."/>
            <person name="Barry K."/>
            <person name="Grigoriev I.V."/>
            <person name="Gunde-Cimerman N."/>
        </authorList>
    </citation>
    <scope>NUCLEOTIDE SEQUENCE [LARGE SCALE GENOMIC DNA]</scope>
    <source>
        <strain evidence="16 17">CBS 147.97</strain>
    </source>
</reference>
<evidence type="ECO:0000256" key="5">
    <source>
        <dbReference type="ARBA" id="ARBA00022617"/>
    </source>
</evidence>
<name>A0A074WW19_9PEZI</name>
<keyword evidence="6 10" id="KW-0479">Metal-binding</keyword>
<dbReference type="GO" id="GO:0020037">
    <property type="term" value="F:heme binding"/>
    <property type="evidence" value="ECO:0007669"/>
    <property type="project" value="UniProtKB-UniRule"/>
</dbReference>
<dbReference type="GO" id="GO:0005829">
    <property type="term" value="C:cytosol"/>
    <property type="evidence" value="ECO:0007669"/>
    <property type="project" value="TreeGrafter"/>
</dbReference>
<evidence type="ECO:0000256" key="13">
    <source>
        <dbReference type="RuleBase" id="RU004142"/>
    </source>
</evidence>
<dbReference type="InterPro" id="IPR041399">
    <property type="entry name" value="Catalase_large_C"/>
</dbReference>
<proteinExistence type="inferred from homology"/>
<dbReference type="GO" id="GO:0046872">
    <property type="term" value="F:metal ion binding"/>
    <property type="evidence" value="ECO:0007669"/>
    <property type="project" value="UniProtKB-KW"/>
</dbReference>
<dbReference type="SUPFAM" id="SSF56634">
    <property type="entry name" value="Heme-dependent catalase-like"/>
    <property type="match status" value="1"/>
</dbReference>
<dbReference type="InterPro" id="IPR011614">
    <property type="entry name" value="Catalase_core"/>
</dbReference>
<dbReference type="EMBL" id="KL584702">
    <property type="protein sequence ID" value="KEQ77393.1"/>
    <property type="molecule type" value="Genomic_DNA"/>
</dbReference>
<evidence type="ECO:0000313" key="16">
    <source>
        <dbReference type="EMBL" id="KEQ77393.1"/>
    </source>
</evidence>
<accession>A0A074WW19</accession>
<dbReference type="RefSeq" id="XP_013431908.1">
    <property type="nucleotide sequence ID" value="XM_013576454.1"/>
</dbReference>